<comment type="similarity">
    <text evidence="1">Belongs to the paxM FAD-dependent monooxygenase family.</text>
</comment>
<evidence type="ECO:0000256" key="5">
    <source>
        <dbReference type="ARBA" id="ARBA00023033"/>
    </source>
</evidence>
<evidence type="ECO:0000256" key="2">
    <source>
        <dbReference type="ARBA" id="ARBA00022630"/>
    </source>
</evidence>
<evidence type="ECO:0000313" key="8">
    <source>
        <dbReference type="Proteomes" id="UP001362999"/>
    </source>
</evidence>
<sequence length="432" mass="47424">MGVPPAPTKLVISIVGAGLGGLAAALCLGRLGHRVTVFEAAREANDIGAGIQVPPNVTRLLVEWGLQAELEGIAVKPRAASWRRYDSGALVGALDTEKIEAKYGVPHYNVHRGDLHRMMLNAANAVADVKTNARVLSVNLDAYQQAKTVDNRTRRQRPSVTLVDGQVFHSDLVIGADGIKSVTRNVVCGPVESYIGLHANSAHRAIVPVGEMLKDAELKELVESMHVTCWMGPGRNVVGYCISGGKDYNLVFSCPCPQDDMKRESWSIPSSREAIRAEYIGWDNRIQKLIDLVSTTSRWRLVDRPIIERWVHPAGVVLLGDACHPLLPYGGQGAAMAMEDAAVLAALLAHIKSYAELPCLLDTYVDLRKPRCSYIQEISRNNGRMFHLLDGPEQVERDKMLGGIAEAEDRNETQFGYVVRRDVERKLTKGRL</sequence>
<name>A0AAW0AIS1_9AGAR</name>
<accession>A0AAW0AIS1</accession>
<dbReference type="SUPFAM" id="SSF54373">
    <property type="entry name" value="FAD-linked reductases, C-terminal domain"/>
    <property type="match status" value="1"/>
</dbReference>
<feature type="domain" description="FAD-binding" evidence="6">
    <location>
        <begin position="12"/>
        <end position="372"/>
    </location>
</feature>
<dbReference type="Proteomes" id="UP001362999">
    <property type="component" value="Unassembled WGS sequence"/>
</dbReference>
<evidence type="ECO:0000256" key="4">
    <source>
        <dbReference type="ARBA" id="ARBA00023002"/>
    </source>
</evidence>
<evidence type="ECO:0000256" key="1">
    <source>
        <dbReference type="ARBA" id="ARBA00007992"/>
    </source>
</evidence>
<keyword evidence="3" id="KW-0274">FAD</keyword>
<dbReference type="InterPro" id="IPR002938">
    <property type="entry name" value="FAD-bd"/>
</dbReference>
<keyword evidence="8" id="KW-1185">Reference proteome</keyword>
<dbReference type="AlphaFoldDB" id="A0AAW0AIS1"/>
<dbReference type="Gene3D" id="3.50.50.60">
    <property type="entry name" value="FAD/NAD(P)-binding domain"/>
    <property type="match status" value="1"/>
</dbReference>
<dbReference type="Pfam" id="PF01494">
    <property type="entry name" value="FAD_binding_3"/>
    <property type="match status" value="1"/>
</dbReference>
<protein>
    <submittedName>
        <fullName evidence="7">FAD/NAD(P)-binding domain-protein</fullName>
    </submittedName>
</protein>
<gene>
    <name evidence="7" type="ORF">R3P38DRAFT_3581851</name>
</gene>
<reference evidence="7 8" key="1">
    <citation type="journal article" date="2024" name="J Genomics">
        <title>Draft genome sequencing and assembly of Favolaschia claudopus CIRM-BRFM 2984 isolated from oak limbs.</title>
        <authorList>
            <person name="Navarro D."/>
            <person name="Drula E."/>
            <person name="Chaduli D."/>
            <person name="Cazenave R."/>
            <person name="Ahrendt S."/>
            <person name="Wang J."/>
            <person name="Lipzen A."/>
            <person name="Daum C."/>
            <person name="Barry K."/>
            <person name="Grigoriev I.V."/>
            <person name="Favel A."/>
            <person name="Rosso M.N."/>
            <person name="Martin F."/>
        </authorList>
    </citation>
    <scope>NUCLEOTIDE SEQUENCE [LARGE SCALE GENOMIC DNA]</scope>
    <source>
        <strain evidence="7 8">CIRM-BRFM 2984</strain>
    </source>
</reference>
<keyword evidence="4" id="KW-0560">Oxidoreductase</keyword>
<evidence type="ECO:0000259" key="6">
    <source>
        <dbReference type="Pfam" id="PF01494"/>
    </source>
</evidence>
<keyword evidence="5" id="KW-0503">Monooxygenase</keyword>
<evidence type="ECO:0000313" key="7">
    <source>
        <dbReference type="EMBL" id="KAK7013077.1"/>
    </source>
</evidence>
<dbReference type="PANTHER" id="PTHR13789:SF147">
    <property type="entry name" value="PUTATIVE (AFU_ORTHOLOGUE AFUA_2G01950)-RELATED"/>
    <property type="match status" value="1"/>
</dbReference>
<comment type="caution">
    <text evidence="7">The sequence shown here is derived from an EMBL/GenBank/DDBJ whole genome shotgun (WGS) entry which is preliminary data.</text>
</comment>
<dbReference type="SUPFAM" id="SSF51905">
    <property type="entry name" value="FAD/NAD(P)-binding domain"/>
    <property type="match status" value="1"/>
</dbReference>
<evidence type="ECO:0000256" key="3">
    <source>
        <dbReference type="ARBA" id="ARBA00022827"/>
    </source>
</evidence>
<dbReference type="EMBL" id="JAWWNJ010000061">
    <property type="protein sequence ID" value="KAK7013077.1"/>
    <property type="molecule type" value="Genomic_DNA"/>
</dbReference>
<keyword evidence="2" id="KW-0285">Flavoprotein</keyword>
<dbReference type="PANTHER" id="PTHR13789">
    <property type="entry name" value="MONOOXYGENASE"/>
    <property type="match status" value="1"/>
</dbReference>
<dbReference type="InterPro" id="IPR050493">
    <property type="entry name" value="FAD-dep_Monooxygenase_BioMet"/>
</dbReference>
<dbReference type="GO" id="GO:0004497">
    <property type="term" value="F:monooxygenase activity"/>
    <property type="evidence" value="ECO:0007669"/>
    <property type="project" value="UniProtKB-KW"/>
</dbReference>
<dbReference type="GO" id="GO:0071949">
    <property type="term" value="F:FAD binding"/>
    <property type="evidence" value="ECO:0007669"/>
    <property type="project" value="InterPro"/>
</dbReference>
<proteinExistence type="inferred from homology"/>
<dbReference type="InterPro" id="IPR036188">
    <property type="entry name" value="FAD/NAD-bd_sf"/>
</dbReference>
<dbReference type="PRINTS" id="PR00420">
    <property type="entry name" value="RNGMNOXGNASE"/>
</dbReference>
<organism evidence="7 8">
    <name type="scientific">Favolaschia claudopus</name>
    <dbReference type="NCBI Taxonomy" id="2862362"/>
    <lineage>
        <taxon>Eukaryota</taxon>
        <taxon>Fungi</taxon>
        <taxon>Dikarya</taxon>
        <taxon>Basidiomycota</taxon>
        <taxon>Agaricomycotina</taxon>
        <taxon>Agaricomycetes</taxon>
        <taxon>Agaricomycetidae</taxon>
        <taxon>Agaricales</taxon>
        <taxon>Marasmiineae</taxon>
        <taxon>Mycenaceae</taxon>
        <taxon>Favolaschia</taxon>
    </lineage>
</organism>